<organism evidence="5 6">
    <name type="scientific">Citrifermentans bemidjiense (strain ATCC BAA-1014 / DSM 16622 / JCM 12645 / Bem)</name>
    <name type="common">Geobacter bemidjiensis</name>
    <dbReference type="NCBI Taxonomy" id="404380"/>
    <lineage>
        <taxon>Bacteria</taxon>
        <taxon>Pseudomonadati</taxon>
        <taxon>Thermodesulfobacteriota</taxon>
        <taxon>Desulfuromonadia</taxon>
        <taxon>Geobacterales</taxon>
        <taxon>Geobacteraceae</taxon>
        <taxon>Citrifermentans</taxon>
    </lineage>
</organism>
<reference evidence="5 6" key="2">
    <citation type="journal article" date="2010" name="BMC Genomics">
        <title>The genome of Geobacter bemidjiensis, exemplar for the subsurface clade of Geobacter species that predominate in Fe(III)-reducing subsurface environments.</title>
        <authorList>
            <person name="Aklujkar M."/>
            <person name="Young N.D."/>
            <person name="Holmes D."/>
            <person name="Chavan M."/>
            <person name="Risso C."/>
            <person name="Kiss H.E."/>
            <person name="Han C.S."/>
            <person name="Land M.L."/>
            <person name="Lovley D.R."/>
        </authorList>
    </citation>
    <scope>NUCLEOTIDE SEQUENCE [LARGE SCALE GENOMIC DNA]</scope>
    <source>
        <strain evidence="6">ATCC BAA-1014 / DSM 16622 / JCM 12645 / Bem</strain>
    </source>
</reference>
<feature type="domain" description="Thil AANH" evidence="3">
    <location>
        <begin position="2"/>
        <end position="148"/>
    </location>
</feature>
<accession>B5E8D0</accession>
<keyword evidence="5" id="KW-0378">Hydrolase</keyword>
<dbReference type="Proteomes" id="UP000008825">
    <property type="component" value="Chromosome"/>
</dbReference>
<dbReference type="SUPFAM" id="SSF52402">
    <property type="entry name" value="Adenine nucleotide alpha hydrolases-like"/>
    <property type="match status" value="1"/>
</dbReference>
<keyword evidence="6" id="KW-1185">Reference proteome</keyword>
<evidence type="ECO:0000259" key="4">
    <source>
        <dbReference type="Pfam" id="PF18297"/>
    </source>
</evidence>
<dbReference type="EMBL" id="CP001124">
    <property type="protein sequence ID" value="ACH37113.1"/>
    <property type="molecule type" value="Genomic_DNA"/>
</dbReference>
<sequence length="334" mass="37036">MQRKAIALLSGGLDSTLAVKVLLDQGIAVEALNFTSPFCTCTGKNAGCKSEAVRVAEEFKIPIKVMHKGADYLEVVRNPKHGHGKGMNPCIDCRIFLLKKAKEYMLESGADFVFTGEVLGQRPMSQRRDTLRIIEKESGLEGLLLRPLSAKHFQPTIPEQEGWVDREKLLSIQGRSRKEQFELAAELDVKNYPCPAGGCLLTEPSFVGKIRDVFDHSDELNMRDFRLLKLGRHFRIGPRTKVVLGRNEGENELLERAVQPGEATLRWVEGMSPLAAVMGETTDHLLEKAGQILLRYTKAEPGCAATLSILRDGSETELKTVNALDEAAVEALRR</sequence>
<dbReference type="Pfam" id="PF02568">
    <property type="entry name" value="ThiI"/>
    <property type="match status" value="1"/>
</dbReference>
<dbReference type="AlphaFoldDB" id="B5E8D0"/>
<dbReference type="PANTHER" id="PTHR11933:SF6">
    <property type="entry name" value="THIL AANH DOMAIN-CONTAINING PROTEIN"/>
    <property type="match status" value="1"/>
</dbReference>
<dbReference type="RefSeq" id="WP_012528522.1">
    <property type="nucleotide sequence ID" value="NC_011146.1"/>
</dbReference>
<proteinExistence type="predicted"/>
<dbReference type="Pfam" id="PF18297">
    <property type="entry name" value="NFACT-R_2"/>
    <property type="match status" value="1"/>
</dbReference>
<dbReference type="KEGG" id="gbm:Gbem_0082"/>
<dbReference type="GO" id="GO:0004810">
    <property type="term" value="F:CCA tRNA nucleotidyltransferase activity"/>
    <property type="evidence" value="ECO:0007669"/>
    <property type="project" value="InterPro"/>
</dbReference>
<feature type="domain" description="NFACT protein RNA binding" evidence="4">
    <location>
        <begin position="231"/>
        <end position="329"/>
    </location>
</feature>
<dbReference type="eggNOG" id="COG0301">
    <property type="taxonomic scope" value="Bacteria"/>
</dbReference>
<dbReference type="InterPro" id="IPR059101">
    <property type="entry name" value="NFACT-R_2"/>
</dbReference>
<dbReference type="OrthoDB" id="9781887at2"/>
<dbReference type="GO" id="GO:0005524">
    <property type="term" value="F:ATP binding"/>
    <property type="evidence" value="ECO:0007669"/>
    <property type="project" value="UniProtKB-KW"/>
</dbReference>
<gene>
    <name evidence="5" type="ordered locus">Gbem_0082</name>
</gene>
<dbReference type="Gene3D" id="3.40.50.620">
    <property type="entry name" value="HUPs"/>
    <property type="match status" value="1"/>
</dbReference>
<dbReference type="InterPro" id="IPR014729">
    <property type="entry name" value="Rossmann-like_a/b/a_fold"/>
</dbReference>
<name>B5E8D0_CITBB</name>
<dbReference type="InterPro" id="IPR020536">
    <property type="entry name" value="ThiI_AANH"/>
</dbReference>
<evidence type="ECO:0000313" key="5">
    <source>
        <dbReference type="EMBL" id="ACH37113.1"/>
    </source>
</evidence>
<dbReference type="HOGENOM" id="CLU_053822_0_0_7"/>
<keyword evidence="2" id="KW-0067">ATP-binding</keyword>
<protein>
    <submittedName>
        <fullName evidence="5">Thiamin biosynthesis protein ThiI-related adenine nucleotide alpha hydrolase superfamily protein</fullName>
    </submittedName>
</protein>
<reference evidence="5 6" key="1">
    <citation type="submission" date="2008-07" db="EMBL/GenBank/DDBJ databases">
        <title>Complete sequence of Geobacter bemidjiensis BEM.</title>
        <authorList>
            <consortium name="US DOE Joint Genome Institute"/>
            <person name="Lucas S."/>
            <person name="Copeland A."/>
            <person name="Lapidus A."/>
            <person name="Glavina del Rio T."/>
            <person name="Dalin E."/>
            <person name="Tice H."/>
            <person name="Bruce D."/>
            <person name="Goodwin L."/>
            <person name="Pitluck S."/>
            <person name="Kiss H."/>
            <person name="Brettin T."/>
            <person name="Detter J.C."/>
            <person name="Han C."/>
            <person name="Kuske C.R."/>
            <person name="Schmutz J."/>
            <person name="Larimer F."/>
            <person name="Land M."/>
            <person name="Hauser L."/>
            <person name="Kyrpides N."/>
            <person name="Lykidis A."/>
            <person name="Lovley D."/>
            <person name="Richardson P."/>
        </authorList>
    </citation>
    <scope>NUCLEOTIDE SEQUENCE [LARGE SCALE GENOMIC DNA]</scope>
    <source>
        <strain evidence="6">ATCC BAA-1014 / DSM 16622 / JCM 12645 / Bem</strain>
    </source>
</reference>
<evidence type="ECO:0000313" key="6">
    <source>
        <dbReference type="Proteomes" id="UP000008825"/>
    </source>
</evidence>
<evidence type="ECO:0000256" key="2">
    <source>
        <dbReference type="ARBA" id="ARBA00022840"/>
    </source>
</evidence>
<dbReference type="PANTHER" id="PTHR11933">
    <property type="entry name" value="TRNA 5-METHYLAMINOMETHYL-2-THIOURIDYLATE -METHYLTRANSFERASE"/>
    <property type="match status" value="1"/>
</dbReference>
<dbReference type="STRING" id="404380.Gbem_0082"/>
<evidence type="ECO:0000259" key="3">
    <source>
        <dbReference type="Pfam" id="PF02568"/>
    </source>
</evidence>
<keyword evidence="1" id="KW-0547">Nucleotide-binding</keyword>
<evidence type="ECO:0000256" key="1">
    <source>
        <dbReference type="ARBA" id="ARBA00022741"/>
    </source>
</evidence>
<dbReference type="GO" id="GO:0016787">
    <property type="term" value="F:hydrolase activity"/>
    <property type="evidence" value="ECO:0007669"/>
    <property type="project" value="UniProtKB-KW"/>
</dbReference>